<evidence type="ECO:0000313" key="2">
    <source>
        <dbReference type="Proteomes" id="UP000540506"/>
    </source>
</evidence>
<gene>
    <name evidence="1" type="ORF">FHR34_005511</name>
</gene>
<protein>
    <submittedName>
        <fullName evidence="1">Uncharacterized protein</fullName>
    </submittedName>
</protein>
<dbReference type="Proteomes" id="UP000540506">
    <property type="component" value="Unassembled WGS sequence"/>
</dbReference>
<accession>A0A7W7VXZ7</accession>
<proteinExistence type="predicted"/>
<name>A0A7W7VXZ7_KITKI</name>
<comment type="caution">
    <text evidence="1">The sequence shown here is derived from an EMBL/GenBank/DDBJ whole genome shotgun (WGS) entry which is preliminary data.</text>
</comment>
<dbReference type="AlphaFoldDB" id="A0A7W7VXZ7"/>
<sequence length="70" mass="7425">MMLGSKTLISVARASWAAWSGKPSKSAEFLIPHHITSSVAPVPSAASADCANRRVGNLRAVSTPEMWVCE</sequence>
<dbReference type="EMBL" id="JACHJV010000001">
    <property type="protein sequence ID" value="MBB4926518.1"/>
    <property type="molecule type" value="Genomic_DNA"/>
</dbReference>
<organism evidence="1 2">
    <name type="scientific">Kitasatospora kifunensis</name>
    <name type="common">Streptomyces kifunensis</name>
    <dbReference type="NCBI Taxonomy" id="58351"/>
    <lineage>
        <taxon>Bacteria</taxon>
        <taxon>Bacillati</taxon>
        <taxon>Actinomycetota</taxon>
        <taxon>Actinomycetes</taxon>
        <taxon>Kitasatosporales</taxon>
        <taxon>Streptomycetaceae</taxon>
        <taxon>Kitasatospora</taxon>
    </lineage>
</organism>
<reference evidence="1 2" key="1">
    <citation type="submission" date="2020-08" db="EMBL/GenBank/DDBJ databases">
        <title>Sequencing the genomes of 1000 actinobacteria strains.</title>
        <authorList>
            <person name="Klenk H.-P."/>
        </authorList>
    </citation>
    <scope>NUCLEOTIDE SEQUENCE [LARGE SCALE GENOMIC DNA]</scope>
    <source>
        <strain evidence="1 2">DSM 41654</strain>
    </source>
</reference>
<keyword evidence="2" id="KW-1185">Reference proteome</keyword>
<evidence type="ECO:0000313" key="1">
    <source>
        <dbReference type="EMBL" id="MBB4926518.1"/>
    </source>
</evidence>